<keyword evidence="3" id="KW-0132">Cell division</keyword>
<evidence type="ECO:0000256" key="1">
    <source>
        <dbReference type="ARBA" id="ARBA00022490"/>
    </source>
</evidence>
<accession>A0A1J5RLW8</accession>
<evidence type="ECO:0000259" key="13">
    <source>
        <dbReference type="Pfam" id="PF08245"/>
    </source>
</evidence>
<evidence type="ECO:0000259" key="11">
    <source>
        <dbReference type="Pfam" id="PF01225"/>
    </source>
</evidence>
<keyword evidence="9" id="KW-0961">Cell wall biogenesis/degradation</keyword>
<reference evidence="14" key="1">
    <citation type="submission" date="2016-10" db="EMBL/GenBank/DDBJ databases">
        <title>Sequence of Gallionella enrichment culture.</title>
        <authorList>
            <person name="Poehlein A."/>
            <person name="Muehling M."/>
            <person name="Daniel R."/>
        </authorList>
    </citation>
    <scope>NUCLEOTIDE SEQUENCE</scope>
</reference>
<dbReference type="InterPro" id="IPR005863">
    <property type="entry name" value="UDP-N-AcMur_synth"/>
</dbReference>
<dbReference type="SUPFAM" id="SSF53623">
    <property type="entry name" value="MurD-like peptide ligases, catalytic domain"/>
    <property type="match status" value="1"/>
</dbReference>
<keyword evidence="4" id="KW-0547">Nucleotide-binding</keyword>
<dbReference type="Pfam" id="PF02875">
    <property type="entry name" value="Mur_ligase_C"/>
    <property type="match status" value="1"/>
</dbReference>
<dbReference type="InterPro" id="IPR051046">
    <property type="entry name" value="MurCDEF_CellWall_CoF430Synth"/>
</dbReference>
<name>A0A1J5RLW8_9ZZZZ</name>
<evidence type="ECO:0000256" key="7">
    <source>
        <dbReference type="ARBA" id="ARBA00022984"/>
    </source>
</evidence>
<evidence type="ECO:0000256" key="6">
    <source>
        <dbReference type="ARBA" id="ARBA00022960"/>
    </source>
</evidence>
<dbReference type="GO" id="GO:0071555">
    <property type="term" value="P:cell wall organization"/>
    <property type="evidence" value="ECO:0007669"/>
    <property type="project" value="UniProtKB-KW"/>
</dbReference>
<dbReference type="InterPro" id="IPR000713">
    <property type="entry name" value="Mur_ligase_N"/>
</dbReference>
<keyword evidence="2 14" id="KW-0436">Ligase</keyword>
<evidence type="ECO:0000256" key="8">
    <source>
        <dbReference type="ARBA" id="ARBA00023306"/>
    </source>
</evidence>
<dbReference type="GO" id="GO:0051301">
    <property type="term" value="P:cell division"/>
    <property type="evidence" value="ECO:0007669"/>
    <property type="project" value="UniProtKB-KW"/>
</dbReference>
<dbReference type="GO" id="GO:0009252">
    <property type="term" value="P:peptidoglycan biosynthetic process"/>
    <property type="evidence" value="ECO:0007669"/>
    <property type="project" value="UniProtKB-KW"/>
</dbReference>
<evidence type="ECO:0000256" key="4">
    <source>
        <dbReference type="ARBA" id="ARBA00022741"/>
    </source>
</evidence>
<dbReference type="HAMAP" id="MF_02019">
    <property type="entry name" value="MurF"/>
    <property type="match status" value="1"/>
</dbReference>
<keyword evidence="8" id="KW-0131">Cell cycle</keyword>
<dbReference type="GO" id="GO:0047480">
    <property type="term" value="F:UDP-N-acetylmuramoyl-tripeptide-D-alanyl-D-alanine ligase activity"/>
    <property type="evidence" value="ECO:0007669"/>
    <property type="project" value="InterPro"/>
</dbReference>
<keyword evidence="6" id="KW-0133">Cell shape</keyword>
<proteinExistence type="inferred from homology"/>
<evidence type="ECO:0000256" key="5">
    <source>
        <dbReference type="ARBA" id="ARBA00022840"/>
    </source>
</evidence>
<dbReference type="Pfam" id="PF08245">
    <property type="entry name" value="Mur_ligase_M"/>
    <property type="match status" value="1"/>
</dbReference>
<evidence type="ECO:0000259" key="12">
    <source>
        <dbReference type="Pfam" id="PF02875"/>
    </source>
</evidence>
<dbReference type="Gene3D" id="3.90.190.20">
    <property type="entry name" value="Mur ligase, C-terminal domain"/>
    <property type="match status" value="1"/>
</dbReference>
<dbReference type="SUPFAM" id="SSF53244">
    <property type="entry name" value="MurD-like peptide ligases, peptide-binding domain"/>
    <property type="match status" value="1"/>
</dbReference>
<gene>
    <name evidence="14" type="primary">murF_8</name>
    <name evidence="14" type="ORF">GALL_214430</name>
</gene>
<dbReference type="PANTHER" id="PTHR43024">
    <property type="entry name" value="UDP-N-ACETYLMURAMOYL-TRIPEPTIDE--D-ALANYL-D-ALANINE LIGASE"/>
    <property type="match status" value="1"/>
</dbReference>
<keyword evidence="5" id="KW-0067">ATP-binding</keyword>
<organism evidence="14">
    <name type="scientific">mine drainage metagenome</name>
    <dbReference type="NCBI Taxonomy" id="410659"/>
    <lineage>
        <taxon>unclassified sequences</taxon>
        <taxon>metagenomes</taxon>
        <taxon>ecological metagenomes</taxon>
    </lineage>
</organism>
<evidence type="ECO:0000256" key="9">
    <source>
        <dbReference type="ARBA" id="ARBA00023316"/>
    </source>
</evidence>
<dbReference type="InterPro" id="IPR013221">
    <property type="entry name" value="Mur_ligase_cen"/>
</dbReference>
<sequence>MTLSAAAQVTGGALVDADANFEGVCTDSRSVAAGALFIALKGEHFDGHDYVTAALRAGAAAALVEGSWVEAHGVQGLPLLAVTDTRLALGQLAASWRGRFGLPLIGVTGSNGKTTVKEMCAAILREQARAAGQDPAGAVLATEGNFNNDIGMPLMLLKLNAGHRAAVIEMGMNHPGEIDYLTHIARPTVAVVTNAQRAHLAGLGSIKAVALAKGEIFSGLAVDGVAVINCDDAHAALWRELAGAHRVVGFSVDGAADALVTAEVTPLAFGSRLQLATPAGAAAVELRLPGRHNAANALAATAACLAAGADLAAVVAGLSAYAGAKGRLQRLPAASGATLIDDSYNANPDSMRAAIDVLAALPGKKILVLGDMGEVGPAAAQFHDEVGGYAKSMGIDRLLAVGELTATAVRNFDGGASHFKNVTALIEVLRGLLDANTTVLVKGSRFMKMERVVHAIEVQGGKSNVA</sequence>
<feature type="domain" description="Mur ligase central" evidence="13">
    <location>
        <begin position="107"/>
        <end position="304"/>
    </location>
</feature>
<dbReference type="InterPro" id="IPR036565">
    <property type="entry name" value="Mur-like_cat_sf"/>
</dbReference>
<dbReference type="InterPro" id="IPR004101">
    <property type="entry name" value="Mur_ligase_C"/>
</dbReference>
<dbReference type="NCBIfam" id="TIGR01143">
    <property type="entry name" value="murF"/>
    <property type="match status" value="1"/>
</dbReference>
<dbReference type="PANTHER" id="PTHR43024:SF1">
    <property type="entry name" value="UDP-N-ACETYLMURAMOYL-TRIPEPTIDE--D-ALANYL-D-ALANINE LIGASE"/>
    <property type="match status" value="1"/>
</dbReference>
<evidence type="ECO:0000256" key="3">
    <source>
        <dbReference type="ARBA" id="ARBA00022618"/>
    </source>
</evidence>
<dbReference type="AlphaFoldDB" id="A0A1J5RLW8"/>
<dbReference type="Pfam" id="PF01225">
    <property type="entry name" value="Mur_ligase"/>
    <property type="match status" value="1"/>
</dbReference>
<protein>
    <recommendedName>
        <fullName evidence="10">UDP-MurNAc-pentapeptide synthetase</fullName>
    </recommendedName>
</protein>
<dbReference type="EMBL" id="MLJW01000147">
    <property type="protein sequence ID" value="OIQ96506.1"/>
    <property type="molecule type" value="Genomic_DNA"/>
</dbReference>
<evidence type="ECO:0000256" key="2">
    <source>
        <dbReference type="ARBA" id="ARBA00022598"/>
    </source>
</evidence>
<dbReference type="SUPFAM" id="SSF63418">
    <property type="entry name" value="MurE/MurF N-terminal domain"/>
    <property type="match status" value="1"/>
</dbReference>
<dbReference type="Gene3D" id="3.40.1190.10">
    <property type="entry name" value="Mur-like, catalytic domain"/>
    <property type="match status" value="1"/>
</dbReference>
<evidence type="ECO:0000313" key="14">
    <source>
        <dbReference type="EMBL" id="OIQ96506.1"/>
    </source>
</evidence>
<dbReference type="Gene3D" id="3.40.1390.10">
    <property type="entry name" value="MurE/MurF, N-terminal domain"/>
    <property type="match status" value="1"/>
</dbReference>
<dbReference type="InterPro" id="IPR036615">
    <property type="entry name" value="Mur_ligase_C_dom_sf"/>
</dbReference>
<keyword evidence="1" id="KW-0963">Cytoplasm</keyword>
<dbReference type="GO" id="GO:0008360">
    <property type="term" value="P:regulation of cell shape"/>
    <property type="evidence" value="ECO:0007669"/>
    <property type="project" value="UniProtKB-KW"/>
</dbReference>
<keyword evidence="7" id="KW-0573">Peptidoglycan synthesis</keyword>
<feature type="domain" description="Mur ligase C-terminal" evidence="12">
    <location>
        <begin position="326"/>
        <end position="445"/>
    </location>
</feature>
<feature type="domain" description="Mur ligase N-terminal catalytic" evidence="11">
    <location>
        <begin position="22"/>
        <end position="95"/>
    </location>
</feature>
<dbReference type="GO" id="GO:0005524">
    <property type="term" value="F:ATP binding"/>
    <property type="evidence" value="ECO:0007669"/>
    <property type="project" value="UniProtKB-KW"/>
</dbReference>
<dbReference type="InterPro" id="IPR035911">
    <property type="entry name" value="MurE/MurF_N"/>
</dbReference>
<evidence type="ECO:0000256" key="10">
    <source>
        <dbReference type="ARBA" id="ARBA00031461"/>
    </source>
</evidence>
<comment type="caution">
    <text evidence="14">The sequence shown here is derived from an EMBL/GenBank/DDBJ whole genome shotgun (WGS) entry which is preliminary data.</text>
</comment>